<keyword evidence="3" id="KW-0862">Zinc</keyword>
<evidence type="ECO:0000256" key="4">
    <source>
        <dbReference type="PROSITE-ProRule" id="PRU00175"/>
    </source>
</evidence>
<keyword evidence="2 4" id="KW-0863">Zinc-finger</keyword>
<feature type="domain" description="SWIM-type" evidence="7">
    <location>
        <begin position="65"/>
        <end position="95"/>
    </location>
</feature>
<evidence type="ECO:0000313" key="8">
    <source>
        <dbReference type="EMBL" id="CAI0409603.1"/>
    </source>
</evidence>
<comment type="caution">
    <text evidence="8">The sequence shown here is derived from an EMBL/GenBank/DDBJ whole genome shotgun (WGS) entry which is preliminary data.</text>
</comment>
<evidence type="ECO:0000256" key="2">
    <source>
        <dbReference type="ARBA" id="ARBA00022771"/>
    </source>
</evidence>
<dbReference type="PANTHER" id="PTHR21540">
    <property type="entry name" value="RING FINGER AND SWIM DOMAIN-CONTAINING PROTEIN 2"/>
    <property type="match status" value="1"/>
</dbReference>
<keyword evidence="1" id="KW-0479">Metal-binding</keyword>
<evidence type="ECO:0000259" key="7">
    <source>
        <dbReference type="PROSITE" id="PS50966"/>
    </source>
</evidence>
<dbReference type="PROSITE" id="PS50089">
    <property type="entry name" value="ZF_RING_2"/>
    <property type="match status" value="1"/>
</dbReference>
<dbReference type="InterPro" id="IPR011016">
    <property type="entry name" value="Znf_RING-CH"/>
</dbReference>
<evidence type="ECO:0008006" key="10">
    <source>
        <dbReference type="Google" id="ProtNLM"/>
    </source>
</evidence>
<name>A0AAV0JL58_9ROSI</name>
<evidence type="ECO:0000259" key="6">
    <source>
        <dbReference type="PROSITE" id="PS50089"/>
    </source>
</evidence>
<accession>A0AAV0JL58</accession>
<dbReference type="InterPro" id="IPR001841">
    <property type="entry name" value="Znf_RING"/>
</dbReference>
<feature type="region of interest" description="Disordered" evidence="5">
    <location>
        <begin position="1"/>
        <end position="32"/>
    </location>
</feature>
<sequence>MEEDLFSSTGSSSPPPPHPAYHRSRSRPTQPAAADRIYRALRHHLRLLHRSNSDFHVLGATGNVYTVSLTAVPSCTCPDRISPCKHIFFVLIRVLGLSLDDPSLRRRNIRPCLLHRLLCTPSSPESLASPALRRTFHHLFQTRLRLQMAAEAEEDGGGDPANRRRSGVEVEEGATCPICLDEIVAKKTGEDEEEAEEAEAEEGSFEACGTCGNLVHEECLRRWKRSRGRRGATCVICRSRWRARGHRRRRQDNDEYLNLGAYVSEDSSSTCGLVMGDSGGGRSFFAP</sequence>
<organism evidence="8 9">
    <name type="scientific">Linum tenue</name>
    <dbReference type="NCBI Taxonomy" id="586396"/>
    <lineage>
        <taxon>Eukaryota</taxon>
        <taxon>Viridiplantae</taxon>
        <taxon>Streptophyta</taxon>
        <taxon>Embryophyta</taxon>
        <taxon>Tracheophyta</taxon>
        <taxon>Spermatophyta</taxon>
        <taxon>Magnoliopsida</taxon>
        <taxon>eudicotyledons</taxon>
        <taxon>Gunneridae</taxon>
        <taxon>Pentapetalae</taxon>
        <taxon>rosids</taxon>
        <taxon>fabids</taxon>
        <taxon>Malpighiales</taxon>
        <taxon>Linaceae</taxon>
        <taxon>Linum</taxon>
    </lineage>
</organism>
<dbReference type="SMART" id="SM00744">
    <property type="entry name" value="RINGv"/>
    <property type="match status" value="1"/>
</dbReference>
<gene>
    <name evidence="8" type="ORF">LITE_LOCUS14441</name>
</gene>
<evidence type="ECO:0000313" key="9">
    <source>
        <dbReference type="Proteomes" id="UP001154282"/>
    </source>
</evidence>
<dbReference type="PROSITE" id="PS50966">
    <property type="entry name" value="ZF_SWIM"/>
    <property type="match status" value="1"/>
</dbReference>
<dbReference type="InterPro" id="IPR013083">
    <property type="entry name" value="Znf_RING/FYVE/PHD"/>
</dbReference>
<dbReference type="EMBL" id="CAMGYJ010000005">
    <property type="protein sequence ID" value="CAI0409603.1"/>
    <property type="molecule type" value="Genomic_DNA"/>
</dbReference>
<evidence type="ECO:0000256" key="3">
    <source>
        <dbReference type="ARBA" id="ARBA00022833"/>
    </source>
</evidence>
<protein>
    <recommendedName>
        <fullName evidence="10">Mitogen-activated protein kinase kinase kinase 1</fullName>
    </recommendedName>
</protein>
<dbReference type="InterPro" id="IPR039903">
    <property type="entry name" value="Zswim2"/>
</dbReference>
<dbReference type="Proteomes" id="UP001154282">
    <property type="component" value="Unassembled WGS sequence"/>
</dbReference>
<dbReference type="AlphaFoldDB" id="A0AAV0JL58"/>
<keyword evidence="9" id="KW-1185">Reference proteome</keyword>
<dbReference type="SUPFAM" id="SSF57850">
    <property type="entry name" value="RING/U-box"/>
    <property type="match status" value="1"/>
</dbReference>
<reference evidence="8" key="1">
    <citation type="submission" date="2022-08" db="EMBL/GenBank/DDBJ databases">
        <authorList>
            <person name="Gutierrez-Valencia J."/>
        </authorList>
    </citation>
    <scope>NUCLEOTIDE SEQUENCE</scope>
</reference>
<dbReference type="PANTHER" id="PTHR21540:SF0">
    <property type="entry name" value="PHD FAMILY PROTEIN"/>
    <property type="match status" value="1"/>
</dbReference>
<dbReference type="InterPro" id="IPR007527">
    <property type="entry name" value="Znf_SWIM"/>
</dbReference>
<dbReference type="GO" id="GO:0008270">
    <property type="term" value="F:zinc ion binding"/>
    <property type="evidence" value="ECO:0007669"/>
    <property type="project" value="UniProtKB-KW"/>
</dbReference>
<feature type="domain" description="RING-type" evidence="6">
    <location>
        <begin position="176"/>
        <end position="238"/>
    </location>
</feature>
<proteinExistence type="predicted"/>
<evidence type="ECO:0000256" key="1">
    <source>
        <dbReference type="ARBA" id="ARBA00022723"/>
    </source>
</evidence>
<evidence type="ECO:0000256" key="5">
    <source>
        <dbReference type="SAM" id="MobiDB-lite"/>
    </source>
</evidence>
<dbReference type="GO" id="GO:0061630">
    <property type="term" value="F:ubiquitin protein ligase activity"/>
    <property type="evidence" value="ECO:0007669"/>
    <property type="project" value="InterPro"/>
</dbReference>
<dbReference type="Gene3D" id="3.30.40.10">
    <property type="entry name" value="Zinc/RING finger domain, C3HC4 (zinc finger)"/>
    <property type="match status" value="1"/>
</dbReference>